<organism evidence="1 2">
    <name type="scientific">Clostridium perfringens</name>
    <dbReference type="NCBI Taxonomy" id="1502"/>
    <lineage>
        <taxon>Bacteria</taxon>
        <taxon>Bacillati</taxon>
        <taxon>Bacillota</taxon>
        <taxon>Clostridia</taxon>
        <taxon>Eubacteriales</taxon>
        <taxon>Clostridiaceae</taxon>
        <taxon>Clostridium</taxon>
    </lineage>
</organism>
<reference evidence="1" key="1">
    <citation type="submission" date="2019-11" db="EMBL/GenBank/DDBJ databases">
        <title>Characterization of Clostridium perfringens isolates from swine manure treated agricultural soils.</title>
        <authorList>
            <person name="Wushke S.T."/>
        </authorList>
    </citation>
    <scope>NUCLEOTIDE SEQUENCE</scope>
    <source>
        <strain evidence="1">V2</strain>
    </source>
</reference>
<comment type="caution">
    <text evidence="1">The sequence shown here is derived from an EMBL/GenBank/DDBJ whole genome shotgun (WGS) entry which is preliminary data.</text>
</comment>
<dbReference type="Proteomes" id="UP001292368">
    <property type="component" value="Unassembled WGS sequence"/>
</dbReference>
<evidence type="ECO:0000313" key="2">
    <source>
        <dbReference type="Proteomes" id="UP001292368"/>
    </source>
</evidence>
<sequence length="105" mass="11891">MPSVNASAEEGNIKKIDEKVSLEEENLKINESLQKKDEFINIPDINLKKALNETLNQAENADITKEQLENITKLVASNKNVNSIEGLQYCKNLKHLEVWNGQIND</sequence>
<dbReference type="InterPro" id="IPR032675">
    <property type="entry name" value="LRR_dom_sf"/>
</dbReference>
<feature type="non-terminal residue" evidence="1">
    <location>
        <position position="105"/>
    </location>
</feature>
<accession>A0AAW9IPK4</accession>
<dbReference type="Gene3D" id="3.80.10.10">
    <property type="entry name" value="Ribonuclease Inhibitor"/>
    <property type="match status" value="1"/>
</dbReference>
<dbReference type="EMBL" id="WNVM01000550">
    <property type="protein sequence ID" value="MDZ5010589.1"/>
    <property type="molecule type" value="Genomic_DNA"/>
</dbReference>
<proteinExistence type="predicted"/>
<protein>
    <submittedName>
        <fullName evidence="1">Uncharacterized protein</fullName>
    </submittedName>
</protein>
<gene>
    <name evidence="1" type="ORF">GNF77_17150</name>
</gene>
<evidence type="ECO:0000313" key="1">
    <source>
        <dbReference type="EMBL" id="MDZ5010589.1"/>
    </source>
</evidence>
<name>A0AAW9IPK4_CLOPF</name>
<dbReference type="AlphaFoldDB" id="A0AAW9IPK4"/>